<gene>
    <name evidence="1" type="ORF">H9758_12045</name>
</gene>
<organism evidence="1 2">
    <name type="scientific">Candidatus Mediterraneibacter faecipullorum</name>
    <dbReference type="NCBI Taxonomy" id="2838670"/>
    <lineage>
        <taxon>Bacteria</taxon>
        <taxon>Bacillati</taxon>
        <taxon>Bacillota</taxon>
        <taxon>Clostridia</taxon>
        <taxon>Lachnospirales</taxon>
        <taxon>Lachnospiraceae</taxon>
        <taxon>Mediterraneibacter</taxon>
    </lineage>
</organism>
<comment type="caution">
    <text evidence="1">The sequence shown here is derived from an EMBL/GenBank/DDBJ whole genome shotgun (WGS) entry which is preliminary data.</text>
</comment>
<protein>
    <submittedName>
        <fullName evidence="1">Uncharacterized protein</fullName>
    </submittedName>
</protein>
<evidence type="ECO:0000313" key="2">
    <source>
        <dbReference type="Proteomes" id="UP000823890"/>
    </source>
</evidence>
<evidence type="ECO:0000313" key="1">
    <source>
        <dbReference type="EMBL" id="HJC35297.1"/>
    </source>
</evidence>
<name>A0A9D2NN28_9FIRM</name>
<reference evidence="1" key="1">
    <citation type="journal article" date="2021" name="PeerJ">
        <title>Extensive microbial diversity within the chicken gut microbiome revealed by metagenomics and culture.</title>
        <authorList>
            <person name="Gilroy R."/>
            <person name="Ravi A."/>
            <person name="Getino M."/>
            <person name="Pursley I."/>
            <person name="Horton D.L."/>
            <person name="Alikhan N.F."/>
            <person name="Baker D."/>
            <person name="Gharbi K."/>
            <person name="Hall N."/>
            <person name="Watson M."/>
            <person name="Adriaenssens E.M."/>
            <person name="Foster-Nyarko E."/>
            <person name="Jarju S."/>
            <person name="Secka A."/>
            <person name="Antonio M."/>
            <person name="Oren A."/>
            <person name="Chaudhuri R.R."/>
            <person name="La Ragione R."/>
            <person name="Hildebrand F."/>
            <person name="Pallen M.J."/>
        </authorList>
    </citation>
    <scope>NUCLEOTIDE SEQUENCE</scope>
    <source>
        <strain evidence="1">ChiW19-954</strain>
    </source>
</reference>
<dbReference type="EMBL" id="DWWO01000144">
    <property type="protein sequence ID" value="HJC35297.1"/>
    <property type="molecule type" value="Genomic_DNA"/>
</dbReference>
<dbReference type="Proteomes" id="UP000823890">
    <property type="component" value="Unassembled WGS sequence"/>
</dbReference>
<sequence length="274" mass="31545">MADQRKYAILDTDFVSKANIIKTEGRVLADEVFAFPGYSFWCHQKMKEELGDHGTRTAQIWLENKIEAGKIRCYSDDQILSEMNRNVSDACFSYYRTFLKQGCGLFDSEFYDRYFLPLDDLMNAGVFDRETFLAVLQSCENQIGHQKSYGEIKSFVLSQAIKFVYGIDVCIFCSDDFGARRGFANVAQIPCISILSVFLKLRLIGQKIEEVDPFFQSFLHWCSDRKNPQTHVKVWIFENGSDKRKKVPIESILPDIYAGLYCARKDGDLQKIAE</sequence>
<accession>A0A9D2NN28</accession>
<reference evidence="1" key="2">
    <citation type="submission" date="2021-04" db="EMBL/GenBank/DDBJ databases">
        <authorList>
            <person name="Gilroy R."/>
        </authorList>
    </citation>
    <scope>NUCLEOTIDE SEQUENCE</scope>
    <source>
        <strain evidence="1">ChiW19-954</strain>
    </source>
</reference>
<proteinExistence type="predicted"/>
<dbReference type="AlphaFoldDB" id="A0A9D2NN28"/>